<dbReference type="SUPFAM" id="SSF52047">
    <property type="entry name" value="RNI-like"/>
    <property type="match status" value="1"/>
</dbReference>
<dbReference type="OrthoDB" id="3244423at2759"/>
<comment type="caution">
    <text evidence="1">The sequence shown here is derived from an EMBL/GenBank/DDBJ whole genome shotgun (WGS) entry which is preliminary data.</text>
</comment>
<reference evidence="1" key="1">
    <citation type="submission" date="2020-11" db="EMBL/GenBank/DDBJ databases">
        <authorList>
            <consortium name="DOE Joint Genome Institute"/>
            <person name="Ahrendt S."/>
            <person name="Riley R."/>
            <person name="Andreopoulos W."/>
            <person name="Labutti K."/>
            <person name="Pangilinan J."/>
            <person name="Ruiz-Duenas F.J."/>
            <person name="Barrasa J.M."/>
            <person name="Sanchez-Garcia M."/>
            <person name="Camarero S."/>
            <person name="Miyauchi S."/>
            <person name="Serrano A."/>
            <person name="Linde D."/>
            <person name="Babiker R."/>
            <person name="Drula E."/>
            <person name="Ayuso-Fernandez I."/>
            <person name="Pacheco R."/>
            <person name="Padilla G."/>
            <person name="Ferreira P."/>
            <person name="Barriuso J."/>
            <person name="Kellner H."/>
            <person name="Castanera R."/>
            <person name="Alfaro M."/>
            <person name="Ramirez L."/>
            <person name="Pisabarro A.G."/>
            <person name="Kuo A."/>
            <person name="Tritt A."/>
            <person name="Lipzen A."/>
            <person name="He G."/>
            <person name="Yan M."/>
            <person name="Ng V."/>
            <person name="Cullen D."/>
            <person name="Martin F."/>
            <person name="Rosso M.-N."/>
            <person name="Henrissat B."/>
            <person name="Hibbett D."/>
            <person name="Martinez A.T."/>
            <person name="Grigoriev I.V."/>
        </authorList>
    </citation>
    <scope>NUCLEOTIDE SEQUENCE</scope>
    <source>
        <strain evidence="1">ATCC 90797</strain>
    </source>
</reference>
<evidence type="ECO:0000313" key="1">
    <source>
        <dbReference type="EMBL" id="KAF9496537.1"/>
    </source>
</evidence>
<sequence>MPHARAFNIGPEKGDHRLAFAEYTPLSHIPDDVLSYMFSIGQDHVTMSSLKEQDDTRSFPFELLVSHVNHRWRCVAINSPSLWRRVDVVPEKTEEETQTYLERSKTYPTDIRVDGWPWERPMPLAFVDSLAHNTQYWRQAVINVSLDYPYHLLLGHLENYPMALAHLEHISLCVAAIKHLSDDPTLEPELTQIMRAGAPRLKFVRLRGIAPHFFRPPMAAVVTLHIELTRAIPLSYNTLEAILTASPSLANFSLYGDVIHFPDWPPPGSELIHLPGLKSLRLRGPQSWLYPNFLLRITAPALYSLYLKAVQETDLEPFWASSTPCTFPSLRALTFCGFDFSYLSYYKAYTAFPHISRFTLLNTSFDIPIIVTLLGHRSPDARIWPQLRELSIPYDISDDQQLYDMVALRAETRTPLAKLCIGTIRPLSTLVGMVAVQRYVEVETFDEPEKWPEGMEYNDEDDVFFQ</sequence>
<dbReference type="Gene3D" id="1.20.1280.50">
    <property type="match status" value="1"/>
</dbReference>
<gene>
    <name evidence="1" type="ORF">BDN71DRAFT_1415385</name>
</gene>
<evidence type="ECO:0000313" key="2">
    <source>
        <dbReference type="Proteomes" id="UP000807025"/>
    </source>
</evidence>
<name>A0A9P6D9N4_PLEER</name>
<evidence type="ECO:0008006" key="3">
    <source>
        <dbReference type="Google" id="ProtNLM"/>
    </source>
</evidence>
<dbReference type="AlphaFoldDB" id="A0A9P6D9N4"/>
<accession>A0A9P6D9N4</accession>
<dbReference type="EMBL" id="MU154551">
    <property type="protein sequence ID" value="KAF9496537.1"/>
    <property type="molecule type" value="Genomic_DNA"/>
</dbReference>
<proteinExistence type="predicted"/>
<protein>
    <recommendedName>
        <fullName evidence="3">F-box domain-containing protein</fullName>
    </recommendedName>
</protein>
<dbReference type="Proteomes" id="UP000807025">
    <property type="component" value="Unassembled WGS sequence"/>
</dbReference>
<keyword evidence="2" id="KW-1185">Reference proteome</keyword>
<organism evidence="1 2">
    <name type="scientific">Pleurotus eryngii</name>
    <name type="common">Boletus of the steppes</name>
    <dbReference type="NCBI Taxonomy" id="5323"/>
    <lineage>
        <taxon>Eukaryota</taxon>
        <taxon>Fungi</taxon>
        <taxon>Dikarya</taxon>
        <taxon>Basidiomycota</taxon>
        <taxon>Agaricomycotina</taxon>
        <taxon>Agaricomycetes</taxon>
        <taxon>Agaricomycetidae</taxon>
        <taxon>Agaricales</taxon>
        <taxon>Pleurotineae</taxon>
        <taxon>Pleurotaceae</taxon>
        <taxon>Pleurotus</taxon>
    </lineage>
</organism>